<evidence type="ECO:0000313" key="4">
    <source>
        <dbReference type="Proteomes" id="UP000309340"/>
    </source>
</evidence>
<proteinExistence type="predicted"/>
<gene>
    <name evidence="3" type="ORF">B0A55_04421</name>
</gene>
<name>A0A4U0XGE1_9PEZI</name>
<protein>
    <recommendedName>
        <fullName evidence="2">AMP-dependent synthetase/ligase domain-containing protein</fullName>
    </recommendedName>
</protein>
<reference evidence="3 4" key="1">
    <citation type="submission" date="2017-03" db="EMBL/GenBank/DDBJ databases">
        <title>Genomes of endolithic fungi from Antarctica.</title>
        <authorList>
            <person name="Coleine C."/>
            <person name="Masonjones S."/>
            <person name="Stajich J.E."/>
        </authorList>
    </citation>
    <scope>NUCLEOTIDE SEQUENCE [LARGE SCALE GENOMIC DNA]</scope>
    <source>
        <strain evidence="3 4">CCFEE 5184</strain>
    </source>
</reference>
<dbReference type="OrthoDB" id="10253869at2759"/>
<feature type="domain" description="AMP-dependent synthetase/ligase" evidence="2">
    <location>
        <begin position="104"/>
        <end position="231"/>
    </location>
</feature>
<keyword evidence="1" id="KW-1133">Transmembrane helix</keyword>
<dbReference type="PANTHER" id="PTHR42921:SF1">
    <property type="entry name" value="ACETOACETYL-COA SYNTHETASE"/>
    <property type="match status" value="1"/>
</dbReference>
<evidence type="ECO:0000256" key="1">
    <source>
        <dbReference type="SAM" id="Phobius"/>
    </source>
</evidence>
<keyword evidence="1" id="KW-0812">Transmembrane</keyword>
<dbReference type="InterPro" id="IPR042099">
    <property type="entry name" value="ANL_N_sf"/>
</dbReference>
<accession>A0A4U0XGE1</accession>
<dbReference type="Pfam" id="PF00501">
    <property type="entry name" value="AMP-binding"/>
    <property type="match status" value="1"/>
</dbReference>
<keyword evidence="1" id="KW-0472">Membrane</keyword>
<dbReference type="PANTHER" id="PTHR42921">
    <property type="entry name" value="ACETOACETYL-COA SYNTHETASE"/>
    <property type="match status" value="1"/>
</dbReference>
<evidence type="ECO:0000259" key="2">
    <source>
        <dbReference type="Pfam" id="PF00501"/>
    </source>
</evidence>
<dbReference type="Gene3D" id="3.40.50.12780">
    <property type="entry name" value="N-terminal domain of ligase-like"/>
    <property type="match status" value="1"/>
</dbReference>
<dbReference type="EMBL" id="NAJQ01000173">
    <property type="protein sequence ID" value="TKA76104.1"/>
    <property type="molecule type" value="Genomic_DNA"/>
</dbReference>
<feature type="transmembrane region" description="Helical" evidence="1">
    <location>
        <begin position="156"/>
        <end position="180"/>
    </location>
</feature>
<organism evidence="3 4">
    <name type="scientific">Friedmanniomyces simplex</name>
    <dbReference type="NCBI Taxonomy" id="329884"/>
    <lineage>
        <taxon>Eukaryota</taxon>
        <taxon>Fungi</taxon>
        <taxon>Dikarya</taxon>
        <taxon>Ascomycota</taxon>
        <taxon>Pezizomycotina</taxon>
        <taxon>Dothideomycetes</taxon>
        <taxon>Dothideomycetidae</taxon>
        <taxon>Mycosphaerellales</taxon>
        <taxon>Teratosphaeriaceae</taxon>
        <taxon>Friedmanniomyces</taxon>
    </lineage>
</organism>
<keyword evidence="4" id="KW-1185">Reference proteome</keyword>
<dbReference type="SUPFAM" id="SSF56801">
    <property type="entry name" value="Acetyl-CoA synthetase-like"/>
    <property type="match status" value="1"/>
</dbReference>
<evidence type="ECO:0000313" key="3">
    <source>
        <dbReference type="EMBL" id="TKA76104.1"/>
    </source>
</evidence>
<dbReference type="AlphaFoldDB" id="A0A4U0XGE1"/>
<dbReference type="Proteomes" id="UP000309340">
    <property type="component" value="Unassembled WGS sequence"/>
</dbReference>
<dbReference type="InterPro" id="IPR000873">
    <property type="entry name" value="AMP-dep_synth/lig_dom"/>
</dbReference>
<dbReference type="STRING" id="329884.A0A4U0XGE1"/>
<sequence>MDEPAKAPALLWTSSRAGKTPLDDYRRHVNRRYYQNLRTTRDLYRWSVEQPQHFWMDLYNYLGLKPRLPKHITRAYDNTVPMSSNPPFFPGLRMNYAENALFANPDPNAIALVGIREGMDLTKEDDEQVTWHEFREKVRLTASALRRSGVKQGDRVAALVATSIWVMVLFHASAAIGAIFTSISPELGLEGCVSRLQQVTPSILFADSDTVYRGKTLETAEKVQQILDRLKPQPQTYIVPVASNPKAFPHIDDLLAKADPSDPL</sequence>
<dbReference type="GO" id="GO:0030729">
    <property type="term" value="F:acetoacetate-CoA ligase activity"/>
    <property type="evidence" value="ECO:0007669"/>
    <property type="project" value="TreeGrafter"/>
</dbReference>
<comment type="caution">
    <text evidence="3">The sequence shown here is derived from an EMBL/GenBank/DDBJ whole genome shotgun (WGS) entry which is preliminary data.</text>
</comment>